<dbReference type="PANTHER" id="PTHR16140:SF0">
    <property type="entry name" value="NON-STRUCTURAL MAINTENANCE OF CHROMOSOMES ELEMENT 4"/>
    <property type="match status" value="1"/>
</dbReference>
<comment type="subunit">
    <text evidence="7">Component of the SMC5-SMC6 complex.</text>
</comment>
<dbReference type="InterPro" id="IPR027786">
    <property type="entry name" value="Nse4/EID"/>
</dbReference>
<evidence type="ECO:0000313" key="11">
    <source>
        <dbReference type="Proteomes" id="UP000325577"/>
    </source>
</evidence>
<dbReference type="GO" id="GO:0006281">
    <property type="term" value="P:DNA repair"/>
    <property type="evidence" value="ECO:0007669"/>
    <property type="project" value="UniProtKB-UniRule"/>
</dbReference>
<proteinExistence type="inferred from homology"/>
<keyword evidence="11" id="KW-1185">Reference proteome</keyword>
<keyword evidence="5 7" id="KW-0234">DNA repair</keyword>
<dbReference type="OrthoDB" id="361242at2759"/>
<evidence type="ECO:0000256" key="7">
    <source>
        <dbReference type="RuleBase" id="RU365071"/>
    </source>
</evidence>
<evidence type="ECO:0000256" key="6">
    <source>
        <dbReference type="ARBA" id="ARBA00023242"/>
    </source>
</evidence>
<dbReference type="GO" id="GO:0006310">
    <property type="term" value="P:DNA recombination"/>
    <property type="evidence" value="ECO:0007669"/>
    <property type="project" value="UniProtKB-UniRule"/>
</dbReference>
<dbReference type="Proteomes" id="UP000325577">
    <property type="component" value="Linkage Group LG21"/>
</dbReference>
<evidence type="ECO:0000256" key="2">
    <source>
        <dbReference type="ARBA" id="ARBA00008997"/>
    </source>
</evidence>
<name>A0A5J5AD23_9ASTE</name>
<evidence type="ECO:0000256" key="1">
    <source>
        <dbReference type="ARBA" id="ARBA00004123"/>
    </source>
</evidence>
<dbReference type="PANTHER" id="PTHR16140">
    <property type="entry name" value="NON-STRUCTURAL MAINTENANCE OF CHROMOSOMES ELEMENT 4"/>
    <property type="match status" value="1"/>
</dbReference>
<feature type="compositionally biased region" description="Basic and acidic residues" evidence="8">
    <location>
        <begin position="1"/>
        <end position="13"/>
    </location>
</feature>
<comment type="function">
    <text evidence="7">Component of the SMC5-SMC6 complex, that promotes sister chromatid alignment after DNA damage and facilitates double-stranded DNA breaks (DSBs) repair via homologous recombination between sister chromatids.</text>
</comment>
<dbReference type="GO" id="GO:0005634">
    <property type="term" value="C:nucleus"/>
    <property type="evidence" value="ECO:0007669"/>
    <property type="project" value="UniProtKB-SubCell"/>
</dbReference>
<evidence type="ECO:0000259" key="9">
    <source>
        <dbReference type="Pfam" id="PF08743"/>
    </source>
</evidence>
<dbReference type="InterPro" id="IPR014854">
    <property type="entry name" value="Nse4_C"/>
</dbReference>
<dbReference type="Pfam" id="PF08743">
    <property type="entry name" value="Nse4_C"/>
    <property type="match status" value="1"/>
</dbReference>
<comment type="subcellular location">
    <subcellularLocation>
        <location evidence="1 7">Nucleus</location>
    </subcellularLocation>
</comment>
<dbReference type="GO" id="GO:0030915">
    <property type="term" value="C:Smc5-Smc6 complex"/>
    <property type="evidence" value="ECO:0007669"/>
    <property type="project" value="UniProtKB-UniRule"/>
</dbReference>
<evidence type="ECO:0000256" key="3">
    <source>
        <dbReference type="ARBA" id="ARBA00022763"/>
    </source>
</evidence>
<evidence type="ECO:0000256" key="4">
    <source>
        <dbReference type="ARBA" id="ARBA00023172"/>
    </source>
</evidence>
<sequence>MSRDAKVVSRSRAEQGNAELDEATQQNVVDRRVVRSRYLQMRNLINDKKDDIARFDSEEFGSIISEVEDLYQKVRKPREQVADAEALLDLANTLVTSVKSHASEGLTPSDFISCLLGNFGQQDGRRGTAENSIRWKDIGFAVSPIFRNGRGCCTMLGPMNNEFKRRKLAVYKKRVKPTQSAPKELHDSGAIQNADTDKNMLTMFNILKKKKFVRLESLILNRKSFAQTVENLFALSFLVRDGRVEILVDEKGSHLVSPRNAPAANLAVSGEVIYNHFVFRFDFKDWKLMKDILGVGEEVMPHRDGLNMSCGSEFTQIRKVSRNRALVSALQFQ</sequence>
<keyword evidence="3 7" id="KW-0227">DNA damage</keyword>
<dbReference type="AlphaFoldDB" id="A0A5J5AD23"/>
<reference evidence="10 11" key="1">
    <citation type="submission" date="2019-09" db="EMBL/GenBank/DDBJ databases">
        <title>A chromosome-level genome assembly of the Chinese tupelo Nyssa sinensis.</title>
        <authorList>
            <person name="Yang X."/>
            <person name="Kang M."/>
            <person name="Yang Y."/>
            <person name="Xiong H."/>
            <person name="Wang M."/>
            <person name="Zhang Z."/>
            <person name="Wang Z."/>
            <person name="Wu H."/>
            <person name="Ma T."/>
            <person name="Liu J."/>
            <person name="Xi Z."/>
        </authorList>
    </citation>
    <scope>NUCLEOTIDE SEQUENCE [LARGE SCALE GENOMIC DNA]</scope>
    <source>
        <strain evidence="10">J267</strain>
        <tissue evidence="10">Leaf</tissue>
    </source>
</reference>
<feature type="region of interest" description="Disordered" evidence="8">
    <location>
        <begin position="1"/>
        <end position="23"/>
    </location>
</feature>
<evidence type="ECO:0000256" key="8">
    <source>
        <dbReference type="SAM" id="MobiDB-lite"/>
    </source>
</evidence>
<evidence type="ECO:0000256" key="5">
    <source>
        <dbReference type="ARBA" id="ARBA00023204"/>
    </source>
</evidence>
<gene>
    <name evidence="10" type="ORF">F0562_035615</name>
</gene>
<protein>
    <recommendedName>
        <fullName evidence="7">Non-structural maintenance of chromosomes element 4</fullName>
    </recommendedName>
</protein>
<evidence type="ECO:0000313" key="10">
    <source>
        <dbReference type="EMBL" id="KAA8528134.1"/>
    </source>
</evidence>
<keyword evidence="4 7" id="KW-0233">DNA recombination</keyword>
<comment type="similarity">
    <text evidence="2 7">Belongs to the NSE4 family.</text>
</comment>
<dbReference type="EMBL" id="CM018045">
    <property type="protein sequence ID" value="KAA8528134.1"/>
    <property type="molecule type" value="Genomic_DNA"/>
</dbReference>
<feature type="domain" description="Non-structural maintenance of chromosome element 4 C-terminal" evidence="9">
    <location>
        <begin position="213"/>
        <end position="300"/>
    </location>
</feature>
<accession>A0A5J5AD23</accession>
<organism evidence="10 11">
    <name type="scientific">Nyssa sinensis</name>
    <dbReference type="NCBI Taxonomy" id="561372"/>
    <lineage>
        <taxon>Eukaryota</taxon>
        <taxon>Viridiplantae</taxon>
        <taxon>Streptophyta</taxon>
        <taxon>Embryophyta</taxon>
        <taxon>Tracheophyta</taxon>
        <taxon>Spermatophyta</taxon>
        <taxon>Magnoliopsida</taxon>
        <taxon>eudicotyledons</taxon>
        <taxon>Gunneridae</taxon>
        <taxon>Pentapetalae</taxon>
        <taxon>asterids</taxon>
        <taxon>Cornales</taxon>
        <taxon>Nyssaceae</taxon>
        <taxon>Nyssa</taxon>
    </lineage>
</organism>
<keyword evidence="6 7" id="KW-0539">Nucleus</keyword>